<dbReference type="AlphaFoldDB" id="A0A4V6ARX4"/>
<sequence>MASLETILRELRDFRRENSENLNEIKEDIRAANNRIDEAERRIMEAEERLQWVEDATLELLELQKRLEDRVVDQEGRARRENIRIYGVREGAEDSAESMIDFIENLLREKLALPLSLRLQIQRAHRAPTSRPPPDSPPRSIVSFHGQLQFRCLLDNPQWAKCVQQAQNFEDSQVIILAAAGQRDNGVDYRQDHQQTIHGIPGRAAVGLLAKHQTVSQDLDKHLYQEDGGEHPAGHLHLQTVARRFDWHSIYHSPAFRVPPPVDYGKQLDFDHPPTCHQVACRLVAEAGRWRVRVQMLASLQVEVACT</sequence>
<evidence type="ECO:0000313" key="2">
    <source>
        <dbReference type="EMBL" id="TKS86152.1"/>
    </source>
</evidence>
<dbReference type="Proteomes" id="UP000298787">
    <property type="component" value="Chromosome 18"/>
</dbReference>
<keyword evidence="3" id="KW-1185">Reference proteome</keyword>
<dbReference type="STRING" id="240159.A0A4V6ARX4"/>
<feature type="coiled-coil region" evidence="1">
    <location>
        <begin position="4"/>
        <end position="56"/>
    </location>
</feature>
<proteinExistence type="predicted"/>
<dbReference type="Gene3D" id="3.30.70.1820">
    <property type="entry name" value="L1 transposable element, RRM domain"/>
    <property type="match status" value="1"/>
</dbReference>
<dbReference type="PANTHER" id="PTHR11505">
    <property type="entry name" value="L1 TRANSPOSABLE ELEMENT-RELATED"/>
    <property type="match status" value="1"/>
</dbReference>
<evidence type="ECO:0000256" key="1">
    <source>
        <dbReference type="SAM" id="Coils"/>
    </source>
</evidence>
<protein>
    <submittedName>
        <fullName evidence="2">Uncharacterized protein</fullName>
    </submittedName>
</protein>
<dbReference type="EMBL" id="CM014095">
    <property type="protein sequence ID" value="TKS86152.1"/>
    <property type="molecule type" value="Genomic_DNA"/>
</dbReference>
<evidence type="ECO:0000313" key="3">
    <source>
        <dbReference type="Proteomes" id="UP000298787"/>
    </source>
</evidence>
<gene>
    <name evidence="2" type="ORF">D9C73_020269</name>
</gene>
<organism evidence="2 3">
    <name type="scientific">Collichthys lucidus</name>
    <name type="common">Big head croaker</name>
    <name type="synonym">Sciaena lucida</name>
    <dbReference type="NCBI Taxonomy" id="240159"/>
    <lineage>
        <taxon>Eukaryota</taxon>
        <taxon>Metazoa</taxon>
        <taxon>Chordata</taxon>
        <taxon>Craniata</taxon>
        <taxon>Vertebrata</taxon>
        <taxon>Euteleostomi</taxon>
        <taxon>Actinopterygii</taxon>
        <taxon>Neopterygii</taxon>
        <taxon>Teleostei</taxon>
        <taxon>Neoteleostei</taxon>
        <taxon>Acanthomorphata</taxon>
        <taxon>Eupercaria</taxon>
        <taxon>Sciaenidae</taxon>
        <taxon>Collichthys</taxon>
    </lineage>
</organism>
<reference evidence="2 3" key="1">
    <citation type="submission" date="2019-01" db="EMBL/GenBank/DDBJ databases">
        <title>Genome Assembly of Collichthys lucidus.</title>
        <authorList>
            <person name="Cai M."/>
            <person name="Xiao S."/>
        </authorList>
    </citation>
    <scope>NUCLEOTIDE SEQUENCE [LARGE SCALE GENOMIC DNA]</scope>
    <source>
        <strain evidence="2">JT15FE1705JMU</strain>
        <tissue evidence="2">Muscle</tissue>
    </source>
</reference>
<accession>A0A4V6ARX4</accession>
<keyword evidence="1" id="KW-0175">Coiled coil</keyword>
<name>A0A4V6ARX4_COLLU</name>
<dbReference type="InterPro" id="IPR004244">
    <property type="entry name" value="Transposase_22"/>
</dbReference>